<dbReference type="PANTHER" id="PTHR33133">
    <property type="entry name" value="OS08G0107100 PROTEIN-RELATED"/>
    <property type="match status" value="1"/>
</dbReference>
<feature type="transmembrane region" description="Helical" evidence="1">
    <location>
        <begin position="84"/>
        <end position="107"/>
    </location>
</feature>
<accession>A0AAV9FEJ1</accession>
<evidence type="ECO:0008006" key="4">
    <source>
        <dbReference type="Google" id="ProtNLM"/>
    </source>
</evidence>
<evidence type="ECO:0000313" key="2">
    <source>
        <dbReference type="EMBL" id="KAK1323529.1"/>
    </source>
</evidence>
<gene>
    <name evidence="2" type="ORF">QJS10_CPA02g01440</name>
</gene>
<dbReference type="Proteomes" id="UP001180020">
    <property type="component" value="Unassembled WGS sequence"/>
</dbReference>
<name>A0AAV9FEJ1_ACOCL</name>
<sequence length="145" mass="15416">MAEPLYVYLRMLWTVGLIASVLEDDGCCGLEPFGRAGKLIKGRKIQGFTIAVVGWAIALLVSLACALVLSFVSLNDDMDAGIAVWVAIRIGFSSLDCLVWLFAVMVYTGFYFECKKGCGGEDHVIVGGGESGYVSVPVASCVCCS</sequence>
<keyword evidence="1" id="KW-0472">Membrane</keyword>
<reference evidence="2" key="1">
    <citation type="journal article" date="2023" name="Nat. Commun.">
        <title>Diploid and tetraploid genomes of Acorus and the evolution of monocots.</title>
        <authorList>
            <person name="Ma L."/>
            <person name="Liu K.W."/>
            <person name="Li Z."/>
            <person name="Hsiao Y.Y."/>
            <person name="Qi Y."/>
            <person name="Fu T."/>
            <person name="Tang G.D."/>
            <person name="Zhang D."/>
            <person name="Sun W.H."/>
            <person name="Liu D.K."/>
            <person name="Li Y."/>
            <person name="Chen G.Z."/>
            <person name="Liu X.D."/>
            <person name="Liao X.Y."/>
            <person name="Jiang Y.T."/>
            <person name="Yu X."/>
            <person name="Hao Y."/>
            <person name="Huang J."/>
            <person name="Zhao X.W."/>
            <person name="Ke S."/>
            <person name="Chen Y.Y."/>
            <person name="Wu W.L."/>
            <person name="Hsu J.L."/>
            <person name="Lin Y.F."/>
            <person name="Huang M.D."/>
            <person name="Li C.Y."/>
            <person name="Huang L."/>
            <person name="Wang Z.W."/>
            <person name="Zhao X."/>
            <person name="Zhong W.Y."/>
            <person name="Peng D.H."/>
            <person name="Ahmad S."/>
            <person name="Lan S."/>
            <person name="Zhang J.S."/>
            <person name="Tsai W.C."/>
            <person name="Van de Peer Y."/>
            <person name="Liu Z.J."/>
        </authorList>
    </citation>
    <scope>NUCLEOTIDE SEQUENCE</scope>
    <source>
        <strain evidence="2">CP</strain>
    </source>
</reference>
<feature type="transmembrane region" description="Helical" evidence="1">
    <location>
        <begin position="48"/>
        <end position="72"/>
    </location>
</feature>
<keyword evidence="1" id="KW-0812">Transmembrane</keyword>
<keyword evidence="3" id="KW-1185">Reference proteome</keyword>
<comment type="caution">
    <text evidence="2">The sequence shown here is derived from an EMBL/GenBank/DDBJ whole genome shotgun (WGS) entry which is preliminary data.</text>
</comment>
<protein>
    <recommendedName>
        <fullName evidence="4">Transmembrane protein</fullName>
    </recommendedName>
</protein>
<organism evidence="2 3">
    <name type="scientific">Acorus calamus</name>
    <name type="common">Sweet flag</name>
    <dbReference type="NCBI Taxonomy" id="4465"/>
    <lineage>
        <taxon>Eukaryota</taxon>
        <taxon>Viridiplantae</taxon>
        <taxon>Streptophyta</taxon>
        <taxon>Embryophyta</taxon>
        <taxon>Tracheophyta</taxon>
        <taxon>Spermatophyta</taxon>
        <taxon>Magnoliopsida</taxon>
        <taxon>Liliopsida</taxon>
        <taxon>Acoraceae</taxon>
        <taxon>Acorus</taxon>
    </lineage>
</organism>
<evidence type="ECO:0000313" key="3">
    <source>
        <dbReference type="Proteomes" id="UP001180020"/>
    </source>
</evidence>
<reference evidence="2" key="2">
    <citation type="submission" date="2023-06" db="EMBL/GenBank/DDBJ databases">
        <authorList>
            <person name="Ma L."/>
            <person name="Liu K.-W."/>
            <person name="Li Z."/>
            <person name="Hsiao Y.-Y."/>
            <person name="Qi Y."/>
            <person name="Fu T."/>
            <person name="Tang G."/>
            <person name="Zhang D."/>
            <person name="Sun W.-H."/>
            <person name="Liu D.-K."/>
            <person name="Li Y."/>
            <person name="Chen G.-Z."/>
            <person name="Liu X.-D."/>
            <person name="Liao X.-Y."/>
            <person name="Jiang Y.-T."/>
            <person name="Yu X."/>
            <person name="Hao Y."/>
            <person name="Huang J."/>
            <person name="Zhao X.-W."/>
            <person name="Ke S."/>
            <person name="Chen Y.-Y."/>
            <person name="Wu W.-L."/>
            <person name="Hsu J.-L."/>
            <person name="Lin Y.-F."/>
            <person name="Huang M.-D."/>
            <person name="Li C.-Y."/>
            <person name="Huang L."/>
            <person name="Wang Z.-W."/>
            <person name="Zhao X."/>
            <person name="Zhong W.-Y."/>
            <person name="Peng D.-H."/>
            <person name="Ahmad S."/>
            <person name="Lan S."/>
            <person name="Zhang J.-S."/>
            <person name="Tsai W.-C."/>
            <person name="Van De Peer Y."/>
            <person name="Liu Z.-J."/>
        </authorList>
    </citation>
    <scope>NUCLEOTIDE SEQUENCE</scope>
    <source>
        <strain evidence="2">CP</strain>
        <tissue evidence="2">Leaves</tissue>
    </source>
</reference>
<dbReference type="PANTHER" id="PTHR33133:SF1">
    <property type="entry name" value="EXPRESSED PROTEIN-RELATED"/>
    <property type="match status" value="1"/>
</dbReference>
<keyword evidence="1" id="KW-1133">Transmembrane helix</keyword>
<evidence type="ECO:0000256" key="1">
    <source>
        <dbReference type="SAM" id="Phobius"/>
    </source>
</evidence>
<dbReference type="EMBL" id="JAUJYO010000002">
    <property type="protein sequence ID" value="KAK1323529.1"/>
    <property type="molecule type" value="Genomic_DNA"/>
</dbReference>
<dbReference type="AlphaFoldDB" id="A0AAV9FEJ1"/>
<proteinExistence type="predicted"/>